<evidence type="ECO:0000256" key="5">
    <source>
        <dbReference type="ARBA" id="ARBA00022692"/>
    </source>
</evidence>
<comment type="subcellular location">
    <subcellularLocation>
        <location evidence="1">Cell membrane</location>
        <topology evidence="1">Multi-pass membrane protein</topology>
    </subcellularLocation>
</comment>
<proteinExistence type="inferred from homology"/>
<dbReference type="PANTHER" id="PTHR21716">
    <property type="entry name" value="TRANSMEMBRANE PROTEIN"/>
    <property type="match status" value="1"/>
</dbReference>
<accession>G5KFR0</accession>
<keyword evidence="3" id="KW-0813">Transport</keyword>
<dbReference type="InterPro" id="IPR002549">
    <property type="entry name" value="AI-2E-like"/>
</dbReference>
<dbReference type="GO" id="GO:0055085">
    <property type="term" value="P:transmembrane transport"/>
    <property type="evidence" value="ECO:0007669"/>
    <property type="project" value="TreeGrafter"/>
</dbReference>
<comment type="caution">
    <text evidence="9">The sequence shown here is derived from an EMBL/GenBank/DDBJ whole genome shotgun (WGS) entry which is preliminary data.</text>
</comment>
<keyword evidence="7 8" id="KW-0472">Membrane</keyword>
<dbReference type="STRING" id="764291.STRUR_1068"/>
<dbReference type="RefSeq" id="WP_006740396.1">
    <property type="nucleotide sequence ID" value="NZ_AEUZ02000001.1"/>
</dbReference>
<organism evidence="9 10">
    <name type="scientific">Streptococcus urinalis 2285-97</name>
    <dbReference type="NCBI Taxonomy" id="764291"/>
    <lineage>
        <taxon>Bacteria</taxon>
        <taxon>Bacillati</taxon>
        <taxon>Bacillota</taxon>
        <taxon>Bacilli</taxon>
        <taxon>Lactobacillales</taxon>
        <taxon>Streptococcaceae</taxon>
        <taxon>Streptococcus</taxon>
    </lineage>
</organism>
<feature type="transmembrane region" description="Helical" evidence="8">
    <location>
        <begin position="79"/>
        <end position="100"/>
    </location>
</feature>
<sequence>MKFEKRQVALIVLAFVICYAIQSYWSFGSDVVSTTFHASKPFLVGAALAFIVNIVMNLYESVYTRFVKSKKLLRAKRPICLILSYLTFLAVIVYIFSIVLPDLIASITSLLQVDPKIFSDFVEELNDNKQIAKLINYLGSNADVSAAVSNYSHQVLKQVLSVLTNMLTSVTTIASTVLNVFISFVFSIYVLANKEQLGRQFNLLVDTYTGKYASTIHYVVNILNFRFHRFFIGQSMDAIILGTLTAVGMMIFKLPFAATIGVLVGFSALIPVFGAFIGASIGFILILTESFPKAVFFIIFIVILQQFEGNVIYPRVVGNSIGLPGMWVILAITIGGALWNIPGMLVAVPLAASLYQILKDHIIKKSLKTNV</sequence>
<feature type="transmembrane region" description="Helical" evidence="8">
    <location>
        <begin position="258"/>
        <end position="287"/>
    </location>
</feature>
<keyword evidence="10" id="KW-1185">Reference proteome</keyword>
<evidence type="ECO:0000256" key="4">
    <source>
        <dbReference type="ARBA" id="ARBA00022475"/>
    </source>
</evidence>
<feature type="transmembrane region" description="Helical" evidence="8">
    <location>
        <begin position="325"/>
        <end position="358"/>
    </location>
</feature>
<evidence type="ECO:0000256" key="3">
    <source>
        <dbReference type="ARBA" id="ARBA00022448"/>
    </source>
</evidence>
<evidence type="ECO:0000313" key="9">
    <source>
        <dbReference type="EMBL" id="EHJ57700.1"/>
    </source>
</evidence>
<evidence type="ECO:0000256" key="6">
    <source>
        <dbReference type="ARBA" id="ARBA00022989"/>
    </source>
</evidence>
<dbReference type="Pfam" id="PF01594">
    <property type="entry name" value="AI-2E_transport"/>
    <property type="match status" value="1"/>
</dbReference>
<protein>
    <submittedName>
        <fullName evidence="9">Membrane protein</fullName>
    </submittedName>
</protein>
<dbReference type="eggNOG" id="COG0628">
    <property type="taxonomic scope" value="Bacteria"/>
</dbReference>
<feature type="transmembrane region" description="Helical" evidence="8">
    <location>
        <begin position="230"/>
        <end position="252"/>
    </location>
</feature>
<dbReference type="AlphaFoldDB" id="G5KFR0"/>
<evidence type="ECO:0000256" key="1">
    <source>
        <dbReference type="ARBA" id="ARBA00004651"/>
    </source>
</evidence>
<keyword evidence="5 8" id="KW-0812">Transmembrane</keyword>
<gene>
    <name evidence="9" type="ORF">STRUR_1068</name>
</gene>
<feature type="transmembrane region" description="Helical" evidence="8">
    <location>
        <begin position="294"/>
        <end position="313"/>
    </location>
</feature>
<evidence type="ECO:0000256" key="2">
    <source>
        <dbReference type="ARBA" id="ARBA00009773"/>
    </source>
</evidence>
<feature type="transmembrane region" description="Helical" evidence="8">
    <location>
        <begin position="42"/>
        <end position="59"/>
    </location>
</feature>
<dbReference type="Proteomes" id="UP000005388">
    <property type="component" value="Unassembled WGS sequence"/>
</dbReference>
<evidence type="ECO:0000256" key="8">
    <source>
        <dbReference type="SAM" id="Phobius"/>
    </source>
</evidence>
<feature type="transmembrane region" description="Helical" evidence="8">
    <location>
        <begin position="166"/>
        <end position="192"/>
    </location>
</feature>
<comment type="similarity">
    <text evidence="2">Belongs to the autoinducer-2 exporter (AI-2E) (TC 2.A.86) family.</text>
</comment>
<feature type="transmembrane region" description="Helical" evidence="8">
    <location>
        <begin position="7"/>
        <end position="27"/>
    </location>
</feature>
<keyword evidence="6 8" id="KW-1133">Transmembrane helix</keyword>
<dbReference type="PANTHER" id="PTHR21716:SF53">
    <property type="entry name" value="PERMEASE PERM-RELATED"/>
    <property type="match status" value="1"/>
</dbReference>
<dbReference type="GO" id="GO:0005886">
    <property type="term" value="C:plasma membrane"/>
    <property type="evidence" value="ECO:0007669"/>
    <property type="project" value="UniProtKB-SubCell"/>
</dbReference>
<name>G5KFR0_9STRE</name>
<reference evidence="9 10" key="1">
    <citation type="journal article" date="2014" name="Int. J. Syst. Evol. Microbiol.">
        <title>Phylogenomics and the dynamic genome evolution of the genus Streptococcus.</title>
        <authorList>
            <consortium name="The Broad Institute Genome Sequencing Platform"/>
            <person name="Richards V.P."/>
            <person name="Palmer S.R."/>
            <person name="Pavinski Bitar P.D."/>
            <person name="Qin X."/>
            <person name="Weinstock G.M."/>
            <person name="Highlander S.K."/>
            <person name="Town C.D."/>
            <person name="Burne R.A."/>
            <person name="Stanhope M.J."/>
        </authorList>
    </citation>
    <scope>NUCLEOTIDE SEQUENCE [LARGE SCALE GENOMIC DNA]</scope>
    <source>
        <strain evidence="9 10">2285-97</strain>
    </source>
</reference>
<keyword evidence="4" id="KW-1003">Cell membrane</keyword>
<evidence type="ECO:0000256" key="7">
    <source>
        <dbReference type="ARBA" id="ARBA00023136"/>
    </source>
</evidence>
<dbReference type="EMBL" id="AEUZ02000001">
    <property type="protein sequence ID" value="EHJ57700.1"/>
    <property type="molecule type" value="Genomic_DNA"/>
</dbReference>
<evidence type="ECO:0000313" key="10">
    <source>
        <dbReference type="Proteomes" id="UP000005388"/>
    </source>
</evidence>